<comment type="pathway">
    <text evidence="1 10">Cofactor biosynthesis; (R)-pantothenate biosynthesis; (R)-pantoate from 3-methyl-2-oxobutanoate: step 2/2.</text>
</comment>
<evidence type="ECO:0000256" key="1">
    <source>
        <dbReference type="ARBA" id="ARBA00004994"/>
    </source>
</evidence>
<comment type="similarity">
    <text evidence="2 10">Belongs to the ketopantoate reductase family.</text>
</comment>
<dbReference type="InterPro" id="IPR008927">
    <property type="entry name" value="6-PGluconate_DH-like_C_sf"/>
</dbReference>
<gene>
    <name evidence="13" type="ORF">CKO43_07705</name>
</gene>
<name>A0ABS1DRN1_RUBGE</name>
<dbReference type="SUPFAM" id="SSF51735">
    <property type="entry name" value="NAD(P)-binding Rossmann-fold domains"/>
    <property type="match status" value="1"/>
</dbReference>
<feature type="domain" description="Ketopantoate reductase C-terminal" evidence="12">
    <location>
        <begin position="187"/>
        <end position="310"/>
    </location>
</feature>
<dbReference type="NCBIfam" id="TIGR00745">
    <property type="entry name" value="apbA_panE"/>
    <property type="match status" value="1"/>
</dbReference>
<reference evidence="13" key="1">
    <citation type="submission" date="2017-08" db="EMBL/GenBank/DDBJ databases">
        <authorList>
            <person name="Imhoff J.F."/>
            <person name="Rahn T."/>
            <person name="Kuenzel S."/>
            <person name="Neulinger S.C."/>
        </authorList>
    </citation>
    <scope>NUCLEOTIDE SEQUENCE</scope>
    <source>
        <strain evidence="13">IM 151</strain>
    </source>
</reference>
<comment type="caution">
    <text evidence="13">The sequence shown here is derived from an EMBL/GenBank/DDBJ whole genome shotgun (WGS) entry which is preliminary data.</text>
</comment>
<dbReference type="PANTHER" id="PTHR43765:SF2">
    <property type="entry name" value="2-DEHYDROPANTOATE 2-REDUCTASE"/>
    <property type="match status" value="1"/>
</dbReference>
<dbReference type="Gene3D" id="1.10.1040.10">
    <property type="entry name" value="N-(1-d-carboxylethyl)-l-norvaline Dehydrogenase, domain 2"/>
    <property type="match status" value="1"/>
</dbReference>
<evidence type="ECO:0000256" key="2">
    <source>
        <dbReference type="ARBA" id="ARBA00007870"/>
    </source>
</evidence>
<dbReference type="Pfam" id="PF08546">
    <property type="entry name" value="ApbA_C"/>
    <property type="match status" value="1"/>
</dbReference>
<evidence type="ECO:0000259" key="12">
    <source>
        <dbReference type="Pfam" id="PF08546"/>
    </source>
</evidence>
<dbReference type="SUPFAM" id="SSF48179">
    <property type="entry name" value="6-phosphogluconate dehydrogenase C-terminal domain-like"/>
    <property type="match status" value="1"/>
</dbReference>
<reference evidence="13" key="2">
    <citation type="journal article" date="2020" name="Microorganisms">
        <title>Osmotic Adaptation and Compatible Solute Biosynthesis of Phototrophic Bacteria as Revealed from Genome Analyses.</title>
        <authorList>
            <person name="Imhoff J.F."/>
            <person name="Rahn T."/>
            <person name="Kunzel S."/>
            <person name="Keller A."/>
            <person name="Neulinger S.C."/>
        </authorList>
    </citation>
    <scope>NUCLEOTIDE SEQUENCE</scope>
    <source>
        <strain evidence="13">IM 151</strain>
    </source>
</reference>
<keyword evidence="7 10" id="KW-0560">Oxidoreductase</keyword>
<proteinExistence type="inferred from homology"/>
<keyword evidence="6 10" id="KW-0521">NADP</keyword>
<feature type="domain" description="Ketopantoate reductase N-terminal" evidence="11">
    <location>
        <begin position="20"/>
        <end position="164"/>
    </location>
</feature>
<evidence type="ECO:0000256" key="10">
    <source>
        <dbReference type="RuleBase" id="RU362068"/>
    </source>
</evidence>
<evidence type="ECO:0000256" key="9">
    <source>
        <dbReference type="ARBA" id="ARBA00048793"/>
    </source>
</evidence>
<sequence length="316" mass="32840">MATADEKNLDGGTEAAPLRIAVMGAGAVGCYFGGMLARAGHEVVLIGRPAHVQAIEADGLRLQTRGFDERVRVGASTHVGAVEGASLVLFCVKSTDTEAAAQAMRPHLGADTLLLSLQNGADNAERLRTLLPQPVRAAVVYVATEMAGPGHVLHHGRGELLVEPGRGGDDWAEAFRAAGVPVAISDDVRQALWVKLILNCAYNALSAISQQPYGLLVAGAGVTDVMHLIVRECVAVAAAEGVELPADIDASVLALAGSMPGQRSSTAQDLARGKSTEIDHLNGYVVRRGRQHAIATPVNQTLVTLVHLLESGRGAG</sequence>
<comment type="catalytic activity">
    <reaction evidence="9 10">
        <text>(R)-pantoate + NADP(+) = 2-dehydropantoate + NADPH + H(+)</text>
        <dbReference type="Rhea" id="RHEA:16233"/>
        <dbReference type="ChEBI" id="CHEBI:11561"/>
        <dbReference type="ChEBI" id="CHEBI:15378"/>
        <dbReference type="ChEBI" id="CHEBI:15980"/>
        <dbReference type="ChEBI" id="CHEBI:57783"/>
        <dbReference type="ChEBI" id="CHEBI:58349"/>
        <dbReference type="EC" id="1.1.1.169"/>
    </reaction>
</comment>
<dbReference type="InterPro" id="IPR013332">
    <property type="entry name" value="KPR_N"/>
</dbReference>
<dbReference type="InterPro" id="IPR036291">
    <property type="entry name" value="NAD(P)-bd_dom_sf"/>
</dbReference>
<dbReference type="InterPro" id="IPR050838">
    <property type="entry name" value="Ketopantoate_reductase"/>
</dbReference>
<evidence type="ECO:0000256" key="8">
    <source>
        <dbReference type="ARBA" id="ARBA00032024"/>
    </source>
</evidence>
<dbReference type="Pfam" id="PF02558">
    <property type="entry name" value="ApbA"/>
    <property type="match status" value="1"/>
</dbReference>
<keyword evidence="14" id="KW-1185">Reference proteome</keyword>
<evidence type="ECO:0000256" key="3">
    <source>
        <dbReference type="ARBA" id="ARBA00013014"/>
    </source>
</evidence>
<dbReference type="InterPro" id="IPR013328">
    <property type="entry name" value="6PGD_dom2"/>
</dbReference>
<accession>A0ABS1DRN1</accession>
<evidence type="ECO:0000313" key="13">
    <source>
        <dbReference type="EMBL" id="MBK1712662.1"/>
    </source>
</evidence>
<dbReference type="InterPro" id="IPR013752">
    <property type="entry name" value="KPA_reductase"/>
</dbReference>
<dbReference type="PANTHER" id="PTHR43765">
    <property type="entry name" value="2-DEHYDROPANTOATE 2-REDUCTASE-RELATED"/>
    <property type="match status" value="1"/>
</dbReference>
<protein>
    <recommendedName>
        <fullName evidence="4 10">2-dehydropantoate 2-reductase</fullName>
        <ecNumber evidence="3 10">1.1.1.169</ecNumber>
    </recommendedName>
    <alternativeName>
        <fullName evidence="8 10">Ketopantoate reductase</fullName>
    </alternativeName>
</protein>
<keyword evidence="5 10" id="KW-0566">Pantothenate biosynthesis</keyword>
<evidence type="ECO:0000313" key="14">
    <source>
        <dbReference type="Proteomes" id="UP001041814"/>
    </source>
</evidence>
<evidence type="ECO:0000256" key="6">
    <source>
        <dbReference type="ARBA" id="ARBA00022857"/>
    </source>
</evidence>
<evidence type="ECO:0000256" key="4">
    <source>
        <dbReference type="ARBA" id="ARBA00019465"/>
    </source>
</evidence>
<dbReference type="Gene3D" id="3.40.50.720">
    <property type="entry name" value="NAD(P)-binding Rossmann-like Domain"/>
    <property type="match status" value="1"/>
</dbReference>
<dbReference type="PROSITE" id="PS51257">
    <property type="entry name" value="PROKAR_LIPOPROTEIN"/>
    <property type="match status" value="1"/>
</dbReference>
<evidence type="ECO:0000256" key="7">
    <source>
        <dbReference type="ARBA" id="ARBA00023002"/>
    </source>
</evidence>
<organism evidence="13 14">
    <name type="scientific">Rubrivivax gelatinosus</name>
    <name type="common">Rhodocyclus gelatinosus</name>
    <name type="synonym">Rhodopseudomonas gelatinosa</name>
    <dbReference type="NCBI Taxonomy" id="28068"/>
    <lineage>
        <taxon>Bacteria</taxon>
        <taxon>Pseudomonadati</taxon>
        <taxon>Pseudomonadota</taxon>
        <taxon>Betaproteobacteria</taxon>
        <taxon>Burkholderiales</taxon>
        <taxon>Sphaerotilaceae</taxon>
        <taxon>Rubrivivax</taxon>
    </lineage>
</organism>
<dbReference type="EC" id="1.1.1.169" evidence="3 10"/>
<dbReference type="Proteomes" id="UP001041814">
    <property type="component" value="Unassembled WGS sequence"/>
</dbReference>
<evidence type="ECO:0000256" key="5">
    <source>
        <dbReference type="ARBA" id="ARBA00022655"/>
    </source>
</evidence>
<evidence type="ECO:0000259" key="11">
    <source>
        <dbReference type="Pfam" id="PF02558"/>
    </source>
</evidence>
<comment type="function">
    <text evidence="10">Catalyzes the NADPH-dependent reduction of ketopantoate into pantoic acid.</text>
</comment>
<dbReference type="InterPro" id="IPR003710">
    <property type="entry name" value="ApbA"/>
</dbReference>
<dbReference type="EMBL" id="NRRU01000022">
    <property type="protein sequence ID" value="MBK1712662.1"/>
    <property type="molecule type" value="Genomic_DNA"/>
</dbReference>